<evidence type="ECO:0000313" key="2">
    <source>
        <dbReference type="WBParaSite" id="PS1159_v2.g1785.t1"/>
    </source>
</evidence>
<protein>
    <submittedName>
        <fullName evidence="2">Uncharacterized protein</fullName>
    </submittedName>
</protein>
<proteinExistence type="predicted"/>
<accession>A0AC35FIK3</accession>
<sequence>MVGSSATGRTSEDEINSCEREIEEIYQEYVDSIQRSVQQYETQRNFSSLKSFFDGFFKNEISRDEINSCEREIEKILQEYADSIQRSVQRFEHSEQLETYTANNEVLRGRDYIYETQRNLNSLKSFFDGFFKNEISRGSSADNPSSKSDNSHLNASSSSSASLTSFTDGPSLSADSRKAVQGTHFEAVDSQSDENFAGEPSEERNECVKSSKFNEAIAIYNQAIKLIDQTCSSRKRTHAKELDVFYNFLNNDIKVTRDYIVPTKKAKTVEKFFEVDTEPDDRATKNVLQSFEAADELENEEEETIQMVGSSATNNNNIQNAQTLIEEGHECVKASKFNDAIERKKATDLNREPSYFNYRDAAYHHLRQHDLAFKDCCSAVDEHNKRPSRKRTISKELDSFSNFLNNDAKVTRDYMIPSKKAKTVQKFFEADKESEEEAILPFLNKNESLAEESIFTKFITSCKAFFWG</sequence>
<dbReference type="Proteomes" id="UP000887580">
    <property type="component" value="Unplaced"/>
</dbReference>
<dbReference type="WBParaSite" id="PS1159_v2.g1785.t1">
    <property type="protein sequence ID" value="PS1159_v2.g1785.t1"/>
    <property type="gene ID" value="PS1159_v2.g1785"/>
</dbReference>
<organism evidence="1 2">
    <name type="scientific">Panagrolaimus sp. PS1159</name>
    <dbReference type="NCBI Taxonomy" id="55785"/>
    <lineage>
        <taxon>Eukaryota</taxon>
        <taxon>Metazoa</taxon>
        <taxon>Ecdysozoa</taxon>
        <taxon>Nematoda</taxon>
        <taxon>Chromadorea</taxon>
        <taxon>Rhabditida</taxon>
        <taxon>Tylenchina</taxon>
        <taxon>Panagrolaimomorpha</taxon>
        <taxon>Panagrolaimoidea</taxon>
        <taxon>Panagrolaimidae</taxon>
        <taxon>Panagrolaimus</taxon>
    </lineage>
</organism>
<reference evidence="2" key="1">
    <citation type="submission" date="2022-11" db="UniProtKB">
        <authorList>
            <consortium name="WormBaseParasite"/>
        </authorList>
    </citation>
    <scope>IDENTIFICATION</scope>
</reference>
<evidence type="ECO:0000313" key="1">
    <source>
        <dbReference type="Proteomes" id="UP000887580"/>
    </source>
</evidence>
<name>A0AC35FIK3_9BILA</name>